<evidence type="ECO:0000313" key="1">
    <source>
        <dbReference type="EMBL" id="KAI4319860.1"/>
    </source>
</evidence>
<evidence type="ECO:0000313" key="2">
    <source>
        <dbReference type="Proteomes" id="UP001057402"/>
    </source>
</evidence>
<comment type="caution">
    <text evidence="1">The sequence shown here is derived from an EMBL/GenBank/DDBJ whole genome shotgun (WGS) entry which is preliminary data.</text>
</comment>
<proteinExistence type="predicted"/>
<organism evidence="1 2">
    <name type="scientific">Melastoma candidum</name>
    <dbReference type="NCBI Taxonomy" id="119954"/>
    <lineage>
        <taxon>Eukaryota</taxon>
        <taxon>Viridiplantae</taxon>
        <taxon>Streptophyta</taxon>
        <taxon>Embryophyta</taxon>
        <taxon>Tracheophyta</taxon>
        <taxon>Spermatophyta</taxon>
        <taxon>Magnoliopsida</taxon>
        <taxon>eudicotyledons</taxon>
        <taxon>Gunneridae</taxon>
        <taxon>Pentapetalae</taxon>
        <taxon>rosids</taxon>
        <taxon>malvids</taxon>
        <taxon>Myrtales</taxon>
        <taxon>Melastomataceae</taxon>
        <taxon>Melastomatoideae</taxon>
        <taxon>Melastomateae</taxon>
        <taxon>Melastoma</taxon>
    </lineage>
</organism>
<gene>
    <name evidence="1" type="ORF">MLD38_033409</name>
</gene>
<dbReference type="Proteomes" id="UP001057402">
    <property type="component" value="Chromosome 10"/>
</dbReference>
<reference evidence="2" key="1">
    <citation type="journal article" date="2023" name="Front. Plant Sci.">
        <title>Chromosomal-level genome assembly of Melastoma candidum provides insights into trichome evolution.</title>
        <authorList>
            <person name="Zhong Y."/>
            <person name="Wu W."/>
            <person name="Sun C."/>
            <person name="Zou P."/>
            <person name="Liu Y."/>
            <person name="Dai S."/>
            <person name="Zhou R."/>
        </authorList>
    </citation>
    <scope>NUCLEOTIDE SEQUENCE [LARGE SCALE GENOMIC DNA]</scope>
</reference>
<dbReference type="EMBL" id="CM042889">
    <property type="protein sequence ID" value="KAI4319860.1"/>
    <property type="molecule type" value="Genomic_DNA"/>
</dbReference>
<sequence>MENLLRFTTVLAPFQVFLARIMSKLEILSSRKRSLPENRVSHSWPPSFMGNYSDFNRFMSAMLFLSGRIWSIKIVKNWTKEQILDYVNQLCEKIPSPMDESTVNCESLSSMPRDSSSIGGRVFDLVPGQEIVKSVIATSFQYLTGSWAMSSWVTITRRSRVGFTDAP</sequence>
<protein>
    <submittedName>
        <fullName evidence="1">Uncharacterized protein</fullName>
    </submittedName>
</protein>
<name>A0ACB9M7Z1_9MYRT</name>
<keyword evidence="2" id="KW-1185">Reference proteome</keyword>
<accession>A0ACB9M7Z1</accession>